<proteinExistence type="predicted"/>
<protein>
    <submittedName>
        <fullName evidence="2">Uncharacterized protein</fullName>
    </submittedName>
</protein>
<name>N1R671_FUSC4</name>
<reference evidence="3" key="1">
    <citation type="submission" date="2012-09" db="EMBL/GenBank/DDBJ databases">
        <title>Genome sequencing and comparative transcriptomics of race 1 and race 4 of banana pathogen: Fusarium oxysporum f. sp. cubense.</title>
        <authorList>
            <person name="Fang X."/>
            <person name="Huang J."/>
        </authorList>
    </citation>
    <scope>NUCLEOTIDE SEQUENCE [LARGE SCALE GENOMIC DNA]</scope>
    <source>
        <strain evidence="3">race 4</strain>
    </source>
</reference>
<evidence type="ECO:0000313" key="3">
    <source>
        <dbReference type="Proteomes" id="UP000016929"/>
    </source>
</evidence>
<dbReference type="AlphaFoldDB" id="N1R671"/>
<feature type="region of interest" description="Disordered" evidence="1">
    <location>
        <begin position="23"/>
        <end position="43"/>
    </location>
</feature>
<reference evidence="3" key="2">
    <citation type="journal article" date="2014" name="PLoS ONE">
        <title>Genome and Transcriptome Analysis of the Fungal Pathogen Fusarium oxysporum f. sp. cubense Causing Banana Vascular Wilt Disease.</title>
        <authorList>
            <person name="Guo L."/>
            <person name="Han L."/>
            <person name="Yang L."/>
            <person name="Zeng H."/>
            <person name="Fan D."/>
            <person name="Zhu Y."/>
            <person name="Feng Y."/>
            <person name="Wang G."/>
            <person name="Peng C."/>
            <person name="Jiang X."/>
            <person name="Zhou D."/>
            <person name="Ni P."/>
            <person name="Liang C."/>
            <person name="Liu L."/>
            <person name="Wang J."/>
            <person name="Mao C."/>
            <person name="Fang X."/>
            <person name="Peng M."/>
            <person name="Huang J."/>
        </authorList>
    </citation>
    <scope>NUCLEOTIDE SEQUENCE [LARGE SCALE GENOMIC DNA]</scope>
    <source>
        <strain evidence="3">race 4</strain>
    </source>
</reference>
<gene>
    <name evidence="2" type="ORF">FOC4_g10012104</name>
</gene>
<dbReference type="EMBL" id="KB726997">
    <property type="protein sequence ID" value="EMT60823.1"/>
    <property type="molecule type" value="Genomic_DNA"/>
</dbReference>
<evidence type="ECO:0000313" key="2">
    <source>
        <dbReference type="EMBL" id="EMT60823.1"/>
    </source>
</evidence>
<sequence length="133" mass="14933">ACNMHASTPTFQAPDSRNITQCGSRDIRLSPEPTAGRSTGGPQRDRTTAFFFFCVHILNSPHLFGLLAARCFPGSYHPLTIGGETSWCRWQAVSLQGMQRRSGSDMIRLGWLGIQARFEDMQDEAFYVIEMRC</sequence>
<dbReference type="Proteomes" id="UP000016929">
    <property type="component" value="Unassembled WGS sequence"/>
</dbReference>
<organism evidence="2 3">
    <name type="scientific">Fusarium oxysporum f. sp. cubense (strain race 4)</name>
    <name type="common">Panama disease fungus</name>
    <dbReference type="NCBI Taxonomy" id="2502994"/>
    <lineage>
        <taxon>Eukaryota</taxon>
        <taxon>Fungi</taxon>
        <taxon>Dikarya</taxon>
        <taxon>Ascomycota</taxon>
        <taxon>Pezizomycotina</taxon>
        <taxon>Sordariomycetes</taxon>
        <taxon>Hypocreomycetidae</taxon>
        <taxon>Hypocreales</taxon>
        <taxon>Nectriaceae</taxon>
        <taxon>Fusarium</taxon>
        <taxon>Fusarium oxysporum species complex</taxon>
    </lineage>
</organism>
<feature type="non-terminal residue" evidence="2">
    <location>
        <position position="1"/>
    </location>
</feature>
<keyword evidence="3" id="KW-1185">Reference proteome</keyword>
<accession>N1R671</accession>
<dbReference type="HOGENOM" id="CLU_1911633_0_0_1"/>
<evidence type="ECO:0000256" key="1">
    <source>
        <dbReference type="SAM" id="MobiDB-lite"/>
    </source>
</evidence>